<dbReference type="GO" id="GO:0004177">
    <property type="term" value="F:aminopeptidase activity"/>
    <property type="evidence" value="ECO:0007669"/>
    <property type="project" value="UniProtKB-EC"/>
</dbReference>
<keyword evidence="6" id="KW-1185">Reference proteome</keyword>
<dbReference type="EMBL" id="PDCH01000003">
    <property type="protein sequence ID" value="RBP99645.1"/>
    <property type="molecule type" value="Genomic_DNA"/>
</dbReference>
<feature type="domain" description="AB hydrolase-1" evidence="4">
    <location>
        <begin position="47"/>
        <end position="304"/>
    </location>
</feature>
<evidence type="ECO:0000313" key="6">
    <source>
        <dbReference type="Proteomes" id="UP000252345"/>
    </source>
</evidence>
<evidence type="ECO:0000259" key="4">
    <source>
        <dbReference type="Pfam" id="PF00561"/>
    </source>
</evidence>
<proteinExistence type="inferred from homology"/>
<comment type="similarity">
    <text evidence="1">Belongs to the peptidase S33 family.</text>
</comment>
<name>A0A366KD19_9BIFI</name>
<dbReference type="InterPro" id="IPR000073">
    <property type="entry name" value="AB_hydrolase_1"/>
</dbReference>
<evidence type="ECO:0000256" key="1">
    <source>
        <dbReference type="ARBA" id="ARBA00010088"/>
    </source>
</evidence>
<dbReference type="PANTHER" id="PTHR43798:SF33">
    <property type="entry name" value="HYDROLASE, PUTATIVE (AFU_ORTHOLOGUE AFUA_2G14860)-RELATED"/>
    <property type="match status" value="1"/>
</dbReference>
<dbReference type="Gene3D" id="3.40.50.1820">
    <property type="entry name" value="alpha/beta hydrolase"/>
    <property type="match status" value="1"/>
</dbReference>
<dbReference type="GO" id="GO:0006508">
    <property type="term" value="P:proteolysis"/>
    <property type="evidence" value="ECO:0007669"/>
    <property type="project" value="InterPro"/>
</dbReference>
<dbReference type="AlphaFoldDB" id="A0A366KD19"/>
<dbReference type="PRINTS" id="PR00793">
    <property type="entry name" value="PROAMNOPTASE"/>
</dbReference>
<organism evidence="5 6">
    <name type="scientific">Bifidobacterium xylocopae</name>
    <dbReference type="NCBI Taxonomy" id="2493119"/>
    <lineage>
        <taxon>Bacteria</taxon>
        <taxon>Bacillati</taxon>
        <taxon>Actinomycetota</taxon>
        <taxon>Actinomycetes</taxon>
        <taxon>Bifidobacteriales</taxon>
        <taxon>Bifidobacteriaceae</taxon>
        <taxon>Bifidobacterium</taxon>
    </lineage>
</organism>
<dbReference type="Pfam" id="PF00561">
    <property type="entry name" value="Abhydrolase_1"/>
    <property type="match status" value="1"/>
</dbReference>
<reference evidence="5 6" key="1">
    <citation type="submission" date="2017-10" db="EMBL/GenBank/DDBJ databases">
        <title>Bifidobacterium xylocopum sp. nov. and Bifidobacterium aemilianum sp. nov., from the carpenter bee (Xylocopa violacea) digestive tract.</title>
        <authorList>
            <person name="Alberoni D."/>
            <person name="Baffoni L."/>
            <person name="Di Gioia D."/>
            <person name="Gaggia F."/>
            <person name="Biavati B."/>
        </authorList>
    </citation>
    <scope>NUCLEOTIDE SEQUENCE [LARGE SCALE GENOMIC DNA]</scope>
    <source>
        <strain evidence="5 6">XV2</strain>
    </source>
</reference>
<dbReference type="InterPro" id="IPR050266">
    <property type="entry name" value="AB_hydrolase_sf"/>
</dbReference>
<evidence type="ECO:0000313" key="5">
    <source>
        <dbReference type="EMBL" id="RBP99645.1"/>
    </source>
</evidence>
<dbReference type="InterPro" id="IPR029058">
    <property type="entry name" value="AB_hydrolase_fold"/>
</dbReference>
<comment type="caution">
    <text evidence="5">The sequence shown here is derived from an EMBL/GenBank/DDBJ whole genome shotgun (WGS) entry which is preliminary data.</text>
</comment>
<dbReference type="PANTHER" id="PTHR43798">
    <property type="entry name" value="MONOACYLGLYCEROL LIPASE"/>
    <property type="match status" value="1"/>
</dbReference>
<evidence type="ECO:0000256" key="3">
    <source>
        <dbReference type="SAM" id="MobiDB-lite"/>
    </source>
</evidence>
<dbReference type="SUPFAM" id="SSF53474">
    <property type="entry name" value="alpha/beta-Hydrolases"/>
    <property type="match status" value="1"/>
</dbReference>
<dbReference type="Proteomes" id="UP000252345">
    <property type="component" value="Unassembled WGS sequence"/>
</dbReference>
<dbReference type="GO" id="GO:0016020">
    <property type="term" value="C:membrane"/>
    <property type="evidence" value="ECO:0007669"/>
    <property type="project" value="TreeGrafter"/>
</dbReference>
<dbReference type="InterPro" id="IPR002410">
    <property type="entry name" value="Peptidase_S33"/>
</dbReference>
<gene>
    <name evidence="5" type="ORF">CRD59_02640</name>
</gene>
<evidence type="ECO:0000256" key="2">
    <source>
        <dbReference type="ARBA" id="ARBA00022801"/>
    </source>
</evidence>
<feature type="region of interest" description="Disordered" evidence="3">
    <location>
        <begin position="1"/>
        <end position="22"/>
    </location>
</feature>
<accession>A0A366KD19</accession>
<protein>
    <recommendedName>
        <fullName evidence="4">AB hydrolase-1 domain-containing protein</fullName>
    </recommendedName>
</protein>
<sequence>MVCGRSRNRPMDENGRPLPTSSSRIFRTHINGAVLAFSMNPAPRNAPILLYLHGGPGDACIPLTKRYNAALERHFRFINLDQRGCGLSYYPFRGHETVSIGSMLADVHTFVARLVRTYPGAPITLLGHSWGSVLGLEFARRWPSLIRRFIGVGQVISMPASHQVRSHPSAAPLPEWVRRIVSKESDLADVLLLLAEMGSTGRRRGLCQDVDRILAYLTSRDYGYAGLRGLLLGSSQSHDRLDTQLDRVDFSSVRSFGVPVIFFEGRHDRHLPSRLVDEYASALTSPHEVVWFERSGHCPQWEEPGRFSAELFRVCVEH</sequence>
<keyword evidence="2" id="KW-0378">Hydrolase</keyword>